<evidence type="ECO:0000313" key="12">
    <source>
        <dbReference type="Proteomes" id="UP001497382"/>
    </source>
</evidence>
<feature type="compositionally biased region" description="Polar residues" evidence="9">
    <location>
        <begin position="1036"/>
        <end position="1045"/>
    </location>
</feature>
<accession>A0AAV1ZM36</accession>
<feature type="coiled-coil region" evidence="8">
    <location>
        <begin position="842"/>
        <end position="887"/>
    </location>
</feature>
<feature type="region of interest" description="Disordered" evidence="9">
    <location>
        <begin position="744"/>
        <end position="772"/>
    </location>
</feature>
<evidence type="ECO:0000256" key="8">
    <source>
        <dbReference type="SAM" id="Coils"/>
    </source>
</evidence>
<feature type="region of interest" description="Disordered" evidence="9">
    <location>
        <begin position="995"/>
        <end position="1048"/>
    </location>
</feature>
<evidence type="ECO:0000256" key="3">
    <source>
        <dbReference type="ARBA" id="ARBA00022741"/>
    </source>
</evidence>
<dbReference type="GO" id="GO:0005524">
    <property type="term" value="F:ATP binding"/>
    <property type="evidence" value="ECO:0007669"/>
    <property type="project" value="UniProtKB-UniRule"/>
</dbReference>
<keyword evidence="7" id="KW-0505">Motor protein</keyword>
<dbReference type="InterPro" id="IPR001752">
    <property type="entry name" value="Kinesin_motor_dom"/>
</dbReference>
<evidence type="ECO:0000256" key="6">
    <source>
        <dbReference type="ARBA" id="ARBA00023212"/>
    </source>
</evidence>
<dbReference type="GO" id="GO:0007052">
    <property type="term" value="P:mitotic spindle organization"/>
    <property type="evidence" value="ECO:0007669"/>
    <property type="project" value="TreeGrafter"/>
</dbReference>
<keyword evidence="3 7" id="KW-0547">Nucleotide-binding</keyword>
<dbReference type="GO" id="GO:0008017">
    <property type="term" value="F:microtubule binding"/>
    <property type="evidence" value="ECO:0007669"/>
    <property type="project" value="InterPro"/>
</dbReference>
<dbReference type="InterPro" id="IPR036961">
    <property type="entry name" value="Kinesin_motor_dom_sf"/>
</dbReference>
<feature type="coiled-coil region" evidence="8">
    <location>
        <begin position="545"/>
        <end position="689"/>
    </location>
</feature>
<evidence type="ECO:0000256" key="9">
    <source>
        <dbReference type="SAM" id="MobiDB-lite"/>
    </source>
</evidence>
<evidence type="ECO:0000256" key="2">
    <source>
        <dbReference type="ARBA" id="ARBA00022490"/>
    </source>
</evidence>
<dbReference type="InterPro" id="IPR019821">
    <property type="entry name" value="Kinesin_motor_CS"/>
</dbReference>
<dbReference type="PRINTS" id="PR00380">
    <property type="entry name" value="KINESINHEAVY"/>
</dbReference>
<protein>
    <recommendedName>
        <fullName evidence="10">Kinesin motor domain-containing protein</fullName>
    </recommendedName>
</protein>
<evidence type="ECO:0000313" key="11">
    <source>
        <dbReference type="EMBL" id="CAL1272769.1"/>
    </source>
</evidence>
<feature type="domain" description="Kinesin motor" evidence="10">
    <location>
        <begin position="5"/>
        <end position="323"/>
    </location>
</feature>
<keyword evidence="2" id="KW-0963">Cytoplasm</keyword>
<comment type="caution">
    <text evidence="11">The sequence shown here is derived from an EMBL/GenBank/DDBJ whole genome shotgun (WGS) entry which is preliminary data.</text>
</comment>
<feature type="binding site" evidence="7">
    <location>
        <begin position="80"/>
        <end position="87"/>
    </location>
    <ligand>
        <name>ATP</name>
        <dbReference type="ChEBI" id="CHEBI:30616"/>
    </ligand>
</feature>
<dbReference type="PROSITE" id="PS00411">
    <property type="entry name" value="KINESIN_MOTOR_1"/>
    <property type="match status" value="1"/>
</dbReference>
<gene>
    <name evidence="11" type="ORF">LARSCL_LOCUS6573</name>
</gene>
<evidence type="ECO:0000256" key="1">
    <source>
        <dbReference type="ARBA" id="ARBA00004245"/>
    </source>
</evidence>
<sequence length="1113" mass="127135">MADSAICVAVRSRPLLKNEAQSSDTLSFEDNSTVHLQKKTYTFDYVFRPGVTNEAVYNAVVAEKIRPIFEGYNVTILAYGPTGSGKTYTMGTDYNPKTAVNSDIGIIPRGISEIFRVIESQKDSVDFLVKVSFLELYREEIFDLLQKTKTACNLREDSEGVRVVNLTEVPVESVEDAFVTLEKGSSLRHTSATAKNVKSSRSHAIFSVYIEQTDKRTFNFKRSKFQLVDLAGSERMSSSKTAGVQVKEGININLGLLSLGKVITHLIEEKQHIPYRDSKLTRLLQDSLGGNSHTVMIACVNPSATSTEETLSTLRYASNTRRIKNRPVVNVDPPAVQIEKLKKQVEALQTALYEFQSRNGSTTYMSCVSGDGKTSKVEELQVELHDAFSRISSLVDKIAKMEDRYGITLDNIHSLYEKIKLLVTEMTSIVAADPSLKDHLVKLEEIQSCCFQLTISANVMNLEYDESVQSGETQSSSLEESEESVNLNPASEIELKTLEEMTDKQKARSENLENINRTLSIKYDQVKNMAAFFQNYETTVNEDYINTLINQIQELVQEKNKLQEHMKVAEERVRTESQQKIENYEKQISNLQMELRRKKVVLQAKEENQAKINQLLREINDLKRAKVQLVKQMKQDCNKYLQKQREKDREVAKLVREGRRKEHELVKMKNKFEREVNVLKLKIDRATSAKTREIMMKRNGKTGVVKTRPSAPQENIEEWIVEELKNRINKELAKRQCETLEKESESLKQQIKSMEELSDPVTEDTSTEGPDVNSQKALVEIIDKRIAELKESVKDENCKTCPILESLNSMGQAKAAVETLFKKCVSETVEAEMLQVNFQEQLKREQFKKDAYEEKINALEHNIEKLNQKINSNKLEQEQEKAALKYEYDTKIMHLLTEFQVAIKSAVTSEVDPTLIERIEAQEREIQRLQYIHQDYDHKCKEVTMLQQQLFQAKKGKKATWLGNITHQSVTQSSTSTSPEDKTGSMLEEFLSDSADESFGNDENDPDWRLTPAYKRQKELRAKKEGRKRRLAEEPSQGTDTSDTSSPKKKNLVFCRCRTDCKSMRCVCRKHQVKCNGQCGCNKASCLNMEKEEATLSEEIIVIKDVRKISFVD</sequence>
<evidence type="ECO:0000256" key="7">
    <source>
        <dbReference type="PROSITE-ProRule" id="PRU00283"/>
    </source>
</evidence>
<keyword evidence="5 8" id="KW-0175">Coiled coil</keyword>
<dbReference type="InterPro" id="IPR027417">
    <property type="entry name" value="P-loop_NTPase"/>
</dbReference>
<organism evidence="11 12">
    <name type="scientific">Larinioides sclopetarius</name>
    <dbReference type="NCBI Taxonomy" id="280406"/>
    <lineage>
        <taxon>Eukaryota</taxon>
        <taxon>Metazoa</taxon>
        <taxon>Ecdysozoa</taxon>
        <taxon>Arthropoda</taxon>
        <taxon>Chelicerata</taxon>
        <taxon>Arachnida</taxon>
        <taxon>Araneae</taxon>
        <taxon>Araneomorphae</taxon>
        <taxon>Entelegynae</taxon>
        <taxon>Araneoidea</taxon>
        <taxon>Araneidae</taxon>
        <taxon>Larinioides</taxon>
    </lineage>
</organism>
<dbReference type="PROSITE" id="PS50067">
    <property type="entry name" value="KINESIN_MOTOR_2"/>
    <property type="match status" value="1"/>
</dbReference>
<feature type="compositionally biased region" description="Acidic residues" evidence="9">
    <location>
        <begin position="995"/>
        <end position="1005"/>
    </location>
</feature>
<comment type="similarity">
    <text evidence="7">Belongs to the TRAFAC class myosin-kinesin ATPase superfamily. Kinesin family.</text>
</comment>
<dbReference type="Gene3D" id="3.40.850.10">
    <property type="entry name" value="Kinesin motor domain"/>
    <property type="match status" value="1"/>
</dbReference>
<dbReference type="InterPro" id="IPR027640">
    <property type="entry name" value="Kinesin-like_fam"/>
</dbReference>
<dbReference type="PANTHER" id="PTHR47969">
    <property type="entry name" value="CHROMOSOME-ASSOCIATED KINESIN KIF4A-RELATED"/>
    <property type="match status" value="1"/>
</dbReference>
<dbReference type="GO" id="GO:0003777">
    <property type="term" value="F:microtubule motor activity"/>
    <property type="evidence" value="ECO:0007669"/>
    <property type="project" value="InterPro"/>
</dbReference>
<dbReference type="Proteomes" id="UP001497382">
    <property type="component" value="Unassembled WGS sequence"/>
</dbReference>
<evidence type="ECO:0000256" key="5">
    <source>
        <dbReference type="ARBA" id="ARBA00023054"/>
    </source>
</evidence>
<dbReference type="GO" id="GO:0005875">
    <property type="term" value="C:microtubule associated complex"/>
    <property type="evidence" value="ECO:0007669"/>
    <property type="project" value="TreeGrafter"/>
</dbReference>
<dbReference type="SMART" id="SM00129">
    <property type="entry name" value="KISc"/>
    <property type="match status" value="1"/>
</dbReference>
<evidence type="ECO:0000259" key="10">
    <source>
        <dbReference type="PROSITE" id="PS50067"/>
    </source>
</evidence>
<evidence type="ECO:0000256" key="4">
    <source>
        <dbReference type="ARBA" id="ARBA00022840"/>
    </source>
</evidence>
<name>A0AAV1ZM36_9ARAC</name>
<dbReference type="PANTHER" id="PTHR47969:SF15">
    <property type="entry name" value="CHROMOSOME-ASSOCIATED KINESIN KIF4A-RELATED"/>
    <property type="match status" value="1"/>
</dbReference>
<keyword evidence="6" id="KW-0206">Cytoskeleton</keyword>
<comment type="subcellular location">
    <subcellularLocation>
        <location evidence="1">Cytoplasm</location>
        <location evidence="1">Cytoskeleton</location>
    </subcellularLocation>
</comment>
<dbReference type="Pfam" id="PF25764">
    <property type="entry name" value="KIF21A_4th"/>
    <property type="match status" value="1"/>
</dbReference>
<feature type="compositionally biased region" description="Acidic residues" evidence="9">
    <location>
        <begin position="756"/>
        <end position="766"/>
    </location>
</feature>
<dbReference type="GO" id="GO:0007018">
    <property type="term" value="P:microtubule-based movement"/>
    <property type="evidence" value="ECO:0007669"/>
    <property type="project" value="InterPro"/>
</dbReference>
<dbReference type="EMBL" id="CAXIEN010000063">
    <property type="protein sequence ID" value="CAL1272769.1"/>
    <property type="molecule type" value="Genomic_DNA"/>
</dbReference>
<dbReference type="GO" id="GO:0051231">
    <property type="term" value="P:spindle elongation"/>
    <property type="evidence" value="ECO:0007669"/>
    <property type="project" value="TreeGrafter"/>
</dbReference>
<dbReference type="SUPFAM" id="SSF52540">
    <property type="entry name" value="P-loop containing nucleoside triphosphate hydrolases"/>
    <property type="match status" value="1"/>
</dbReference>
<proteinExistence type="inferred from homology"/>
<keyword evidence="12" id="KW-1185">Reference proteome</keyword>
<dbReference type="AlphaFoldDB" id="A0AAV1ZM36"/>
<reference evidence="11 12" key="1">
    <citation type="submission" date="2024-04" db="EMBL/GenBank/DDBJ databases">
        <authorList>
            <person name="Rising A."/>
            <person name="Reimegard J."/>
            <person name="Sonavane S."/>
            <person name="Akerstrom W."/>
            <person name="Nylinder S."/>
            <person name="Hedman E."/>
            <person name="Kallberg Y."/>
        </authorList>
    </citation>
    <scope>NUCLEOTIDE SEQUENCE [LARGE SCALE GENOMIC DNA]</scope>
</reference>
<keyword evidence="4 7" id="KW-0067">ATP-binding</keyword>
<dbReference type="Pfam" id="PF00225">
    <property type="entry name" value="Kinesin"/>
    <property type="match status" value="1"/>
</dbReference>